<dbReference type="EMBL" id="CP043506">
    <property type="protein sequence ID" value="QEO16537.1"/>
    <property type="molecule type" value="Genomic_DNA"/>
</dbReference>
<dbReference type="GO" id="GO:0004852">
    <property type="term" value="F:uroporphyrinogen-III synthase activity"/>
    <property type="evidence" value="ECO:0007669"/>
    <property type="project" value="InterPro"/>
</dbReference>
<dbReference type="InterPro" id="IPR003754">
    <property type="entry name" value="4pyrrol_synth_uPrphyn_synth"/>
</dbReference>
<feature type="domain" description="Tetrapyrrole biosynthesis uroporphyrinogen III synthase" evidence="1">
    <location>
        <begin position="18"/>
        <end position="230"/>
    </location>
</feature>
<evidence type="ECO:0000259" key="1">
    <source>
        <dbReference type="Pfam" id="PF02602"/>
    </source>
</evidence>
<dbReference type="GO" id="GO:0006780">
    <property type="term" value="P:uroporphyrinogen III biosynthetic process"/>
    <property type="evidence" value="ECO:0007669"/>
    <property type="project" value="InterPro"/>
</dbReference>
<dbReference type="InterPro" id="IPR036108">
    <property type="entry name" value="4pyrrol_syn_uPrphyn_synt_sf"/>
</dbReference>
<gene>
    <name evidence="2" type="ORF">FLP30_01150</name>
</gene>
<name>A0A5C1YN72_9PROT</name>
<dbReference type="AlphaFoldDB" id="A0A5C1YN72"/>
<dbReference type="Proteomes" id="UP000324536">
    <property type="component" value="Chromosome"/>
</dbReference>
<reference evidence="2 3" key="1">
    <citation type="submission" date="2019-09" db="EMBL/GenBank/DDBJ databases">
        <title>Genome sequencing of strain KACC 21233.</title>
        <authorList>
            <person name="Heo J."/>
            <person name="Kim S.-J."/>
            <person name="Kim J.-S."/>
            <person name="Hong S.-B."/>
            <person name="Kwon S.-W."/>
        </authorList>
    </citation>
    <scope>NUCLEOTIDE SEQUENCE [LARGE SCALE GENOMIC DNA]</scope>
    <source>
        <strain evidence="2 3">KACC 21233</strain>
    </source>
</reference>
<dbReference type="PANTHER" id="PTHR12390">
    <property type="entry name" value="UROPORPHYRINOGEN III SYNTHASE"/>
    <property type="match status" value="1"/>
</dbReference>
<dbReference type="KEGG" id="acek:FLP30_01150"/>
<dbReference type="CDD" id="cd06578">
    <property type="entry name" value="HemD"/>
    <property type="match status" value="1"/>
</dbReference>
<accession>A0A5C1YN72</accession>
<dbReference type="Gene3D" id="3.40.50.10090">
    <property type="match status" value="2"/>
</dbReference>
<protein>
    <submittedName>
        <fullName evidence="2">Uroporphyrinogen-III synthase</fullName>
    </submittedName>
</protein>
<dbReference type="InterPro" id="IPR039793">
    <property type="entry name" value="UROS/Hem4"/>
</dbReference>
<dbReference type="OrthoDB" id="7163809at2"/>
<proteinExistence type="predicted"/>
<evidence type="ECO:0000313" key="2">
    <source>
        <dbReference type="EMBL" id="QEO16537.1"/>
    </source>
</evidence>
<dbReference type="GO" id="GO:0005829">
    <property type="term" value="C:cytosol"/>
    <property type="evidence" value="ECO:0007669"/>
    <property type="project" value="TreeGrafter"/>
</dbReference>
<dbReference type="RefSeq" id="WP_149277978.1">
    <property type="nucleotide sequence ID" value="NZ_CP043506.1"/>
</dbReference>
<dbReference type="SUPFAM" id="SSF69618">
    <property type="entry name" value="HemD-like"/>
    <property type="match status" value="1"/>
</dbReference>
<dbReference type="PANTHER" id="PTHR12390:SF0">
    <property type="entry name" value="UROPORPHYRINOGEN-III SYNTHASE"/>
    <property type="match status" value="1"/>
</dbReference>
<sequence length="245" mass="24852">MPARGVIVTRPEPGLSETLAAVQQAGWLAHASPSLRIVARQMPAVARTVSAVLVTSGQAVPAVQGVVPPDMPFYAVGARTAARLRQVGFATVQSADGNAEALAHVLCQHRTPAQGALMVLSGRGQGGELVHSLRGAGFRVIRRVVYDARPVSCIAPVVTTALEGGQAAAVLFFSARSAASWFAALPASAQVAARAVRAIVISPVVAQAVQALGWHGVVSVAASPDAAGMMAALGVYSGRGGAEQA</sequence>
<dbReference type="Pfam" id="PF02602">
    <property type="entry name" value="HEM4"/>
    <property type="match status" value="1"/>
</dbReference>
<evidence type="ECO:0000313" key="3">
    <source>
        <dbReference type="Proteomes" id="UP000324536"/>
    </source>
</evidence>
<keyword evidence="3" id="KW-1185">Reference proteome</keyword>
<organism evidence="2 3">
    <name type="scientific">Acetobacter vaccinii</name>
    <dbReference type="NCBI Taxonomy" id="2592655"/>
    <lineage>
        <taxon>Bacteria</taxon>
        <taxon>Pseudomonadati</taxon>
        <taxon>Pseudomonadota</taxon>
        <taxon>Alphaproteobacteria</taxon>
        <taxon>Acetobacterales</taxon>
        <taxon>Acetobacteraceae</taxon>
        <taxon>Acetobacter</taxon>
    </lineage>
</organism>